<dbReference type="Gene3D" id="1.10.287.1490">
    <property type="match status" value="1"/>
</dbReference>
<protein>
    <submittedName>
        <fullName evidence="3">Uncharacterized protein</fullName>
    </submittedName>
</protein>
<evidence type="ECO:0000256" key="1">
    <source>
        <dbReference type="SAM" id="Coils"/>
    </source>
</evidence>
<organism evidence="3">
    <name type="scientific">Tetragenococcus halophilus</name>
    <name type="common">Pediococcus halophilus</name>
    <dbReference type="NCBI Taxonomy" id="51669"/>
    <lineage>
        <taxon>Bacteria</taxon>
        <taxon>Bacillati</taxon>
        <taxon>Bacillota</taxon>
        <taxon>Bacilli</taxon>
        <taxon>Lactobacillales</taxon>
        <taxon>Enterococcaceae</taxon>
        <taxon>Tetragenococcus</taxon>
    </lineage>
</organism>
<dbReference type="AlphaFoldDB" id="Q2HWD7"/>
<dbReference type="RefSeq" id="WP_012478268.1">
    <property type="nucleotide sequence ID" value="NC_010938.1"/>
</dbReference>
<dbReference type="SUPFAM" id="SSF57997">
    <property type="entry name" value="Tropomyosin"/>
    <property type="match status" value="1"/>
</dbReference>
<keyword evidence="1" id="KW-0175">Coiled coil</keyword>
<feature type="coiled-coil region" evidence="1">
    <location>
        <begin position="44"/>
        <end position="156"/>
    </location>
</feature>
<proteinExistence type="predicted"/>
<sequence>MKKLTKTTIVSFGAVALLLGGSGVGYAASNWIGHNNMVQIQSNLDKLANQLSKNKTDLTNAQQALQQAKNSQTDLQNKLAQANSDYKALQAQRTADQNSFNDQLADKQAEIQQKIQEIQQKIKEGDDKVADKQKEVDALNQKVSDLNNQLAAQKQSNDADMAQAIKDAQDTRNKSDQIVNQYVEK</sequence>
<name>Q2HWD7_TETHA</name>
<keyword evidence="3" id="KW-0614">Plasmid</keyword>
<accession>Q2HWD7</accession>
<feature type="signal peptide" evidence="2">
    <location>
        <begin position="1"/>
        <end position="27"/>
    </location>
</feature>
<dbReference type="EMBL" id="AB250926">
    <property type="protein sequence ID" value="BAE79807.1"/>
    <property type="molecule type" value="Genomic_DNA"/>
</dbReference>
<reference evidence="3" key="1">
    <citation type="submission" date="2006-02" db="EMBL/GenBank/DDBJ databases">
        <title>Tetragenococcus halophila plasmid pSKPB18 DNA, complete sequence.</title>
        <authorList>
            <person name="Ikeda T."/>
            <person name="Maeda T."/>
        </authorList>
    </citation>
    <scope>NUCLEOTIDE SEQUENCE</scope>
    <source>
        <strain evidence="3">PB18</strain>
        <plasmid evidence="3">pSKPB18</plasmid>
    </source>
</reference>
<evidence type="ECO:0000256" key="2">
    <source>
        <dbReference type="SAM" id="SignalP"/>
    </source>
</evidence>
<evidence type="ECO:0000313" key="3">
    <source>
        <dbReference type="EMBL" id="BAE79807.1"/>
    </source>
</evidence>
<geneLocation type="plasmid" evidence="3">
    <name>pSKPB18</name>
</geneLocation>
<keyword evidence="2" id="KW-0732">Signal</keyword>
<feature type="chain" id="PRO_5004209595" evidence="2">
    <location>
        <begin position="28"/>
        <end position="185"/>
    </location>
</feature>